<accession>A0A7W8HHB2</accession>
<dbReference type="InterPro" id="IPR020845">
    <property type="entry name" value="AMP-binding_CS"/>
</dbReference>
<evidence type="ECO:0000313" key="6">
    <source>
        <dbReference type="Proteomes" id="UP000532440"/>
    </source>
</evidence>
<dbReference type="PANTHER" id="PTHR43201:SF5">
    <property type="entry name" value="MEDIUM-CHAIN ACYL-COA LIGASE ACSF2, MITOCHONDRIAL"/>
    <property type="match status" value="1"/>
</dbReference>
<comment type="similarity">
    <text evidence="1">Belongs to the ATP-dependent AMP-binding enzyme family.</text>
</comment>
<evidence type="ECO:0000259" key="4">
    <source>
        <dbReference type="Pfam" id="PF13193"/>
    </source>
</evidence>
<dbReference type="InterPro" id="IPR000873">
    <property type="entry name" value="AMP-dep_synth/lig_dom"/>
</dbReference>
<dbReference type="FunFam" id="3.30.300.30:FF:000008">
    <property type="entry name" value="2,3-dihydroxybenzoate-AMP ligase"/>
    <property type="match status" value="1"/>
</dbReference>
<dbReference type="Pfam" id="PF00501">
    <property type="entry name" value="AMP-binding"/>
    <property type="match status" value="1"/>
</dbReference>
<dbReference type="InterPro" id="IPR025110">
    <property type="entry name" value="AMP-bd_C"/>
</dbReference>
<dbReference type="Gene3D" id="3.30.300.30">
    <property type="match status" value="1"/>
</dbReference>
<dbReference type="Proteomes" id="UP000532440">
    <property type="component" value="Unassembled WGS sequence"/>
</dbReference>
<reference evidence="5 6" key="1">
    <citation type="submission" date="2020-08" db="EMBL/GenBank/DDBJ databases">
        <title>Genomic Encyclopedia of Type Strains, Phase IV (KMG-IV): sequencing the most valuable type-strain genomes for metagenomic binning, comparative biology and taxonomic classification.</title>
        <authorList>
            <person name="Goeker M."/>
        </authorList>
    </citation>
    <scope>NUCLEOTIDE SEQUENCE [LARGE SCALE GENOMIC DNA]</scope>
    <source>
        <strain evidence="5 6">DSM 29781</strain>
    </source>
</reference>
<name>A0A7W8HHB2_9BURK</name>
<dbReference type="Pfam" id="PF13193">
    <property type="entry name" value="AMP-binding_C"/>
    <property type="match status" value="1"/>
</dbReference>
<keyword evidence="2 5" id="KW-0436">Ligase</keyword>
<evidence type="ECO:0000313" key="5">
    <source>
        <dbReference type="EMBL" id="MBB5271245.1"/>
    </source>
</evidence>
<feature type="domain" description="AMP-dependent synthetase/ligase" evidence="3">
    <location>
        <begin position="14"/>
        <end position="373"/>
    </location>
</feature>
<proteinExistence type="inferred from homology"/>
<protein>
    <submittedName>
        <fullName evidence="5">Long-chain acyl-CoA synthetase</fullName>
        <ecNumber evidence="5">6.2.1.3</ecNumber>
    </submittedName>
</protein>
<dbReference type="PROSITE" id="PS00455">
    <property type="entry name" value="AMP_BINDING"/>
    <property type="match status" value="1"/>
</dbReference>
<dbReference type="Gene3D" id="3.40.50.12780">
    <property type="entry name" value="N-terminal domain of ligase-like"/>
    <property type="match status" value="1"/>
</dbReference>
<dbReference type="AlphaFoldDB" id="A0A7W8HHB2"/>
<organism evidence="5 6">
    <name type="scientific">Quisquiliibacterium transsilvanicum</name>
    <dbReference type="NCBI Taxonomy" id="1549638"/>
    <lineage>
        <taxon>Bacteria</taxon>
        <taxon>Pseudomonadati</taxon>
        <taxon>Pseudomonadota</taxon>
        <taxon>Betaproteobacteria</taxon>
        <taxon>Burkholderiales</taxon>
        <taxon>Burkholderiaceae</taxon>
        <taxon>Quisquiliibacterium</taxon>
    </lineage>
</organism>
<dbReference type="PANTHER" id="PTHR43201">
    <property type="entry name" value="ACYL-COA SYNTHETASE"/>
    <property type="match status" value="1"/>
</dbReference>
<sequence length="511" mass="56411">MHRHLLDVNTNLRSVVERTPDKVAAISRSRSLTYSQLDRRIDKVANALLASGLREGDAAAVFARNRIEWIELLFGCARAGVTCVPVNARFAQAEVDYVLQHSQPRLLVCEDELLDGLMAGGSPLDPSCIVVLGDRPGGLRAYEDWLAPASEKRVEVPSGIDTCWFLGYTSGTTGRPKAVIKTQHRLAVSALYAASAFGLRASDTSLIVMPLFHANGIFFQLVQLSVGGTIYVMEQFDAEEALRVIDQHRISFASLVPTMYSLIMDLPVAVSERYDRSSFRSLLSSSAPLAMATKYRMREFFPGAAMHEFYGATETGLVTHLAPADQMRKEASVGQAFPGVEVRLRRADGSESAVGEVGEIHARGVAFAYEGYYKDPELTARSFDADGWFSAGDLATRDDEGFFHLVDRKNDLIISGGENIYPTEVEGVLLGHPAIAEVAVVGEPDEKWGDRVCAVVRLHEGESLSAEQLRAWCRDRIASYKIPRKLLVWNEIPRNPTGKVLRRVIRERLRA</sequence>
<keyword evidence="6" id="KW-1185">Reference proteome</keyword>
<dbReference type="InterPro" id="IPR042099">
    <property type="entry name" value="ANL_N_sf"/>
</dbReference>
<dbReference type="GO" id="GO:0004467">
    <property type="term" value="F:long-chain fatty acid-CoA ligase activity"/>
    <property type="evidence" value="ECO:0007669"/>
    <property type="project" value="UniProtKB-EC"/>
</dbReference>
<evidence type="ECO:0000256" key="1">
    <source>
        <dbReference type="ARBA" id="ARBA00006432"/>
    </source>
</evidence>
<dbReference type="InterPro" id="IPR045851">
    <property type="entry name" value="AMP-bd_C_sf"/>
</dbReference>
<evidence type="ECO:0000256" key="2">
    <source>
        <dbReference type="ARBA" id="ARBA00022598"/>
    </source>
</evidence>
<gene>
    <name evidence="5" type="ORF">HNQ70_001249</name>
</gene>
<evidence type="ECO:0000259" key="3">
    <source>
        <dbReference type="Pfam" id="PF00501"/>
    </source>
</evidence>
<dbReference type="EC" id="6.2.1.3" evidence="5"/>
<comment type="caution">
    <text evidence="5">The sequence shown here is derived from an EMBL/GenBank/DDBJ whole genome shotgun (WGS) entry which is preliminary data.</text>
</comment>
<feature type="domain" description="AMP-binding enzyme C-terminal" evidence="4">
    <location>
        <begin position="424"/>
        <end position="499"/>
    </location>
</feature>
<dbReference type="RefSeq" id="WP_183965331.1">
    <property type="nucleotide sequence ID" value="NZ_BAABEW010000017.1"/>
</dbReference>
<dbReference type="GO" id="GO:0031956">
    <property type="term" value="F:medium-chain fatty acid-CoA ligase activity"/>
    <property type="evidence" value="ECO:0007669"/>
    <property type="project" value="TreeGrafter"/>
</dbReference>
<dbReference type="EMBL" id="JACHGB010000002">
    <property type="protein sequence ID" value="MBB5271245.1"/>
    <property type="molecule type" value="Genomic_DNA"/>
</dbReference>
<dbReference type="SUPFAM" id="SSF56801">
    <property type="entry name" value="Acetyl-CoA synthetase-like"/>
    <property type="match status" value="1"/>
</dbReference>